<reference evidence="2" key="2">
    <citation type="submission" date="2015-06" db="UniProtKB">
        <authorList>
            <consortium name="EnsemblMetazoa"/>
        </authorList>
    </citation>
    <scope>IDENTIFICATION</scope>
</reference>
<dbReference type="EMBL" id="CAEY01000249">
    <property type="status" value="NOT_ANNOTATED_CDS"/>
    <property type="molecule type" value="Genomic_DNA"/>
</dbReference>
<feature type="region of interest" description="Disordered" evidence="1">
    <location>
        <begin position="47"/>
        <end position="122"/>
    </location>
</feature>
<name>T1KMW6_TETUR</name>
<evidence type="ECO:0000256" key="1">
    <source>
        <dbReference type="SAM" id="MobiDB-lite"/>
    </source>
</evidence>
<dbReference type="HOGENOM" id="CLU_2029643_0_0_1"/>
<feature type="compositionally biased region" description="Low complexity" evidence="1">
    <location>
        <begin position="62"/>
        <end position="75"/>
    </location>
</feature>
<evidence type="ECO:0000313" key="2">
    <source>
        <dbReference type="EnsemblMetazoa" id="tetur15g03130.1"/>
    </source>
</evidence>
<sequence>MSSDEDDLLSASDYGIDESDDESISSSSTLVDQLSLTMETLHSNGFLDNLPKSLELRPPPQLQSSCSSSSLTNQSDPVSGSPRLVTVTTKVDLRSGHRFGPFPGKITKDPVPQSYNWKEEHN</sequence>
<dbReference type="AlphaFoldDB" id="T1KMW6"/>
<feature type="region of interest" description="Disordered" evidence="1">
    <location>
        <begin position="1"/>
        <end position="29"/>
    </location>
</feature>
<evidence type="ECO:0000313" key="3">
    <source>
        <dbReference type="Proteomes" id="UP000015104"/>
    </source>
</evidence>
<reference evidence="3" key="1">
    <citation type="submission" date="2011-08" db="EMBL/GenBank/DDBJ databases">
        <authorList>
            <person name="Rombauts S."/>
        </authorList>
    </citation>
    <scope>NUCLEOTIDE SEQUENCE</scope>
    <source>
        <strain evidence="3">London</strain>
    </source>
</reference>
<keyword evidence="3" id="KW-1185">Reference proteome</keyword>
<dbReference type="EnsemblMetazoa" id="tetur15g03130.1">
    <property type="protein sequence ID" value="tetur15g03130.1"/>
    <property type="gene ID" value="tetur15g03130"/>
</dbReference>
<organism evidence="2 3">
    <name type="scientific">Tetranychus urticae</name>
    <name type="common">Two-spotted spider mite</name>
    <dbReference type="NCBI Taxonomy" id="32264"/>
    <lineage>
        <taxon>Eukaryota</taxon>
        <taxon>Metazoa</taxon>
        <taxon>Ecdysozoa</taxon>
        <taxon>Arthropoda</taxon>
        <taxon>Chelicerata</taxon>
        <taxon>Arachnida</taxon>
        <taxon>Acari</taxon>
        <taxon>Acariformes</taxon>
        <taxon>Trombidiformes</taxon>
        <taxon>Prostigmata</taxon>
        <taxon>Eleutherengona</taxon>
        <taxon>Raphignathae</taxon>
        <taxon>Tetranychoidea</taxon>
        <taxon>Tetranychidae</taxon>
        <taxon>Tetranychus</taxon>
    </lineage>
</organism>
<proteinExistence type="predicted"/>
<dbReference type="Proteomes" id="UP000015104">
    <property type="component" value="Unassembled WGS sequence"/>
</dbReference>
<protein>
    <submittedName>
        <fullName evidence="2">Uncharacterized protein</fullName>
    </submittedName>
</protein>
<accession>T1KMW6</accession>